<dbReference type="SUPFAM" id="SSF47616">
    <property type="entry name" value="GST C-terminal domain-like"/>
    <property type="match status" value="1"/>
</dbReference>
<dbReference type="Gene3D" id="1.20.1050.10">
    <property type="match status" value="1"/>
</dbReference>
<dbReference type="PANTHER" id="PTHR45374:SF1">
    <property type="entry name" value="GLUTATHIONE S-TRANSFERASE TCHQD"/>
    <property type="match status" value="1"/>
</dbReference>
<organism evidence="2 3">
    <name type="scientific">SAR86 cluster bacterium</name>
    <dbReference type="NCBI Taxonomy" id="2030880"/>
    <lineage>
        <taxon>Bacteria</taxon>
        <taxon>Pseudomonadati</taxon>
        <taxon>Pseudomonadota</taxon>
        <taxon>Gammaproteobacteria</taxon>
        <taxon>SAR86 cluster</taxon>
    </lineage>
</organism>
<dbReference type="Gene3D" id="3.40.30.10">
    <property type="entry name" value="Glutaredoxin"/>
    <property type="match status" value="1"/>
</dbReference>
<dbReference type="InterPro" id="IPR036282">
    <property type="entry name" value="Glutathione-S-Trfase_C_sf"/>
</dbReference>
<evidence type="ECO:0000313" key="2">
    <source>
        <dbReference type="EMBL" id="MBL6811502.1"/>
    </source>
</evidence>
<proteinExistence type="predicted"/>
<dbReference type="InterPro" id="IPR004045">
    <property type="entry name" value="Glutathione_S-Trfase_N"/>
</dbReference>
<dbReference type="InterPro" id="IPR036249">
    <property type="entry name" value="Thioredoxin-like_sf"/>
</dbReference>
<protein>
    <submittedName>
        <fullName evidence="2">Glutathione S-transferase</fullName>
    </submittedName>
</protein>
<dbReference type="GO" id="GO:0004364">
    <property type="term" value="F:glutathione transferase activity"/>
    <property type="evidence" value="ECO:0007669"/>
    <property type="project" value="InterPro"/>
</dbReference>
<dbReference type="Pfam" id="PF13409">
    <property type="entry name" value="GST_N_2"/>
    <property type="match status" value="1"/>
</dbReference>
<name>A0A937LE62_9GAMM</name>
<dbReference type="SUPFAM" id="SSF52833">
    <property type="entry name" value="Thioredoxin-like"/>
    <property type="match status" value="1"/>
</dbReference>
<dbReference type="InterPro" id="IPR044617">
    <property type="entry name" value="TCHQD"/>
</dbReference>
<sequence length="285" mass="32899">MKLKLYHAKWSLCSQMVRVAMEEKGLYYESNLIKLCDHYPKGENLSPEYLAINPKGVVPSIDLDGEIVTESTNIIKRLNTLTGKKDIDLWPVDADQDKLNSWVEDTTLTDGVPFGKTLGTAIPPFSLILINFMVKKYLSFFQAIKVFWKHPLRDRGWGFLAMKFFNIHKPVAASSYKVLVRSLMDIEKNLESSGPYFLGKFSHIDINLMCCFHRLSDVRLEKILELEELPNIKKYWELLKSRESYKKGILDFYGEKENGDIEEVFGPNVSMHLEPLTSMIKNYES</sequence>
<evidence type="ECO:0000313" key="3">
    <source>
        <dbReference type="Proteomes" id="UP000744438"/>
    </source>
</evidence>
<reference evidence="2" key="1">
    <citation type="submission" date="2020-10" db="EMBL/GenBank/DDBJ databases">
        <title>Microbiome of the Black Sea water column analyzed by genome centric metagenomics.</title>
        <authorList>
            <person name="Cabello-Yeves P.J."/>
            <person name="Callieri C."/>
            <person name="Picazo A."/>
            <person name="Mehrshad M."/>
            <person name="Haro-Moreno J.M."/>
            <person name="Roda-Garcia J."/>
            <person name="Dzembekova N."/>
            <person name="Slabakova V."/>
            <person name="Slabakova N."/>
            <person name="Moncheva S."/>
            <person name="Rodriguez-Valera F."/>
        </authorList>
    </citation>
    <scope>NUCLEOTIDE SEQUENCE</scope>
    <source>
        <strain evidence="2">BS307-5m-G49</strain>
    </source>
</reference>
<gene>
    <name evidence="2" type="ORF">ISQ63_01305</name>
</gene>
<comment type="caution">
    <text evidence="2">The sequence shown here is derived from an EMBL/GenBank/DDBJ whole genome shotgun (WGS) entry which is preliminary data.</text>
</comment>
<dbReference type="EMBL" id="JADHQC010000003">
    <property type="protein sequence ID" value="MBL6811502.1"/>
    <property type="molecule type" value="Genomic_DNA"/>
</dbReference>
<feature type="domain" description="GST N-terminal" evidence="1">
    <location>
        <begin position="1"/>
        <end position="86"/>
    </location>
</feature>
<dbReference type="Proteomes" id="UP000744438">
    <property type="component" value="Unassembled WGS sequence"/>
</dbReference>
<dbReference type="PROSITE" id="PS50404">
    <property type="entry name" value="GST_NTER"/>
    <property type="match status" value="1"/>
</dbReference>
<dbReference type="AlphaFoldDB" id="A0A937LE62"/>
<dbReference type="PANTHER" id="PTHR45374">
    <property type="entry name" value="GLUTATHIONE S-TRANSFERASE TCHQD"/>
    <property type="match status" value="1"/>
</dbReference>
<accession>A0A937LE62</accession>
<evidence type="ECO:0000259" key="1">
    <source>
        <dbReference type="PROSITE" id="PS50404"/>
    </source>
</evidence>